<organism evidence="2 3">
    <name type="scientific">Gottfriedia solisilvae</name>
    <dbReference type="NCBI Taxonomy" id="1516104"/>
    <lineage>
        <taxon>Bacteria</taxon>
        <taxon>Bacillati</taxon>
        <taxon>Bacillota</taxon>
        <taxon>Bacilli</taxon>
        <taxon>Bacillales</taxon>
        <taxon>Bacillaceae</taxon>
        <taxon>Gottfriedia</taxon>
    </lineage>
</organism>
<gene>
    <name evidence="2" type="ORF">GCM10007380_33120</name>
</gene>
<reference evidence="3" key="1">
    <citation type="journal article" date="2019" name="Int. J. Syst. Evol. Microbiol.">
        <title>The Global Catalogue of Microorganisms (GCM) 10K type strain sequencing project: providing services to taxonomists for standard genome sequencing and annotation.</title>
        <authorList>
            <consortium name="The Broad Institute Genomics Platform"/>
            <consortium name="The Broad Institute Genome Sequencing Center for Infectious Disease"/>
            <person name="Wu L."/>
            <person name="Ma J."/>
        </authorList>
    </citation>
    <scope>NUCLEOTIDE SEQUENCE [LARGE SCALE GENOMIC DNA]</scope>
    <source>
        <strain evidence="3">CGMCC 1.14993</strain>
    </source>
</reference>
<evidence type="ECO:0000313" key="3">
    <source>
        <dbReference type="Proteomes" id="UP000626244"/>
    </source>
</evidence>
<dbReference type="Pfam" id="PF08240">
    <property type="entry name" value="ADH_N"/>
    <property type="match status" value="1"/>
</dbReference>
<dbReference type="Proteomes" id="UP000626244">
    <property type="component" value="Unassembled WGS sequence"/>
</dbReference>
<sequence length="100" mass="11273">MGPKLMKSIQVYEYGDIDVLKYEEVIVPAPNENEVLVRVYASAVLPIKWKIRKGFFKSFFPVSFPYIPGSSFSGEVIAVGESIKEYEIGQFVFGRNTKGT</sequence>
<dbReference type="AlphaFoldDB" id="A0A8J3AMQ4"/>
<dbReference type="OrthoDB" id="9792162at2"/>
<evidence type="ECO:0000259" key="1">
    <source>
        <dbReference type="Pfam" id="PF08240"/>
    </source>
</evidence>
<dbReference type="SUPFAM" id="SSF50129">
    <property type="entry name" value="GroES-like"/>
    <property type="match status" value="1"/>
</dbReference>
<dbReference type="Gene3D" id="3.90.180.10">
    <property type="entry name" value="Medium-chain alcohol dehydrogenases, catalytic domain"/>
    <property type="match status" value="1"/>
</dbReference>
<dbReference type="EMBL" id="BMHB01000002">
    <property type="protein sequence ID" value="GGI16469.1"/>
    <property type="molecule type" value="Genomic_DNA"/>
</dbReference>
<name>A0A8J3AMQ4_9BACI</name>
<dbReference type="PANTHER" id="PTHR44013">
    <property type="entry name" value="ZINC-TYPE ALCOHOL DEHYDROGENASE-LIKE PROTEIN C16A3.02C"/>
    <property type="match status" value="1"/>
</dbReference>
<evidence type="ECO:0000313" key="2">
    <source>
        <dbReference type="EMBL" id="GGI16469.1"/>
    </source>
</evidence>
<dbReference type="PANTHER" id="PTHR44013:SF1">
    <property type="entry name" value="ZINC-TYPE ALCOHOL DEHYDROGENASE-LIKE PROTEIN C16A3.02C"/>
    <property type="match status" value="1"/>
</dbReference>
<proteinExistence type="predicted"/>
<dbReference type="InterPro" id="IPR011032">
    <property type="entry name" value="GroES-like_sf"/>
</dbReference>
<accession>A0A8J3AMQ4</accession>
<dbReference type="InterPro" id="IPR013154">
    <property type="entry name" value="ADH-like_N"/>
</dbReference>
<dbReference type="RefSeq" id="WP_088001066.1">
    <property type="nucleotide sequence ID" value="NZ_BMHB01000002.1"/>
</dbReference>
<protein>
    <recommendedName>
        <fullName evidence="1">Alcohol dehydrogenase-like N-terminal domain-containing protein</fullName>
    </recommendedName>
</protein>
<dbReference type="InterPro" id="IPR052733">
    <property type="entry name" value="Chloroplast_QOR"/>
</dbReference>
<keyword evidence="3" id="KW-1185">Reference proteome</keyword>
<feature type="domain" description="Alcohol dehydrogenase-like N-terminal" evidence="1">
    <location>
        <begin position="32"/>
        <end position="93"/>
    </location>
</feature>
<comment type="caution">
    <text evidence="2">The sequence shown here is derived from an EMBL/GenBank/DDBJ whole genome shotgun (WGS) entry which is preliminary data.</text>
</comment>